<feature type="domain" description="C2H2-type" evidence="1">
    <location>
        <begin position="58"/>
        <end position="79"/>
    </location>
</feature>
<protein>
    <recommendedName>
        <fullName evidence="1">C2H2-type domain-containing protein</fullName>
    </recommendedName>
</protein>
<dbReference type="InParanoid" id="I2GY86"/>
<dbReference type="PROSITE" id="PS00028">
    <property type="entry name" value="ZINC_FINGER_C2H2_1"/>
    <property type="match status" value="1"/>
</dbReference>
<reference evidence="2 3" key="1">
    <citation type="journal article" date="2011" name="Proc. Natl. Acad. Sci. U.S.A.">
        <title>Evolutionary erosion of yeast sex chromosomes by mating-type switching accidents.</title>
        <authorList>
            <person name="Gordon J.L."/>
            <person name="Armisen D."/>
            <person name="Proux-Wera E."/>
            <person name="Oheigeartaigh S.S."/>
            <person name="Byrne K.P."/>
            <person name="Wolfe K.H."/>
        </authorList>
    </citation>
    <scope>NUCLEOTIDE SEQUENCE [LARGE SCALE GENOMIC DNA]</scope>
    <source>
        <strain evidence="3">ATCC 34711 / CBS 6284 / DSM 70876 / NBRC 10599 / NRRL Y-10934 / UCD 77-7</strain>
    </source>
</reference>
<dbReference type="eggNOG" id="KOG4173">
    <property type="taxonomic scope" value="Eukaryota"/>
</dbReference>
<proteinExistence type="predicted"/>
<dbReference type="OMA" id="YNFNIIY"/>
<evidence type="ECO:0000259" key="1">
    <source>
        <dbReference type="PROSITE" id="PS00028"/>
    </source>
</evidence>
<dbReference type="KEGG" id="tbl:TBLA_0B02460"/>
<dbReference type="PANTHER" id="PTHR21354">
    <property type="entry name" value="ZINC FINGER PROTEIN 511"/>
    <property type="match status" value="1"/>
</dbReference>
<dbReference type="RefSeq" id="XP_004178607.1">
    <property type="nucleotide sequence ID" value="XM_004178559.1"/>
</dbReference>
<name>I2GY86_HENB6</name>
<dbReference type="Proteomes" id="UP000002866">
    <property type="component" value="Chromosome 2"/>
</dbReference>
<dbReference type="AlphaFoldDB" id="I2GY86"/>
<dbReference type="GeneID" id="14494095"/>
<organism evidence="2 3">
    <name type="scientific">Henningerozyma blattae (strain ATCC 34711 / CBS 6284 / DSM 70876 / NBRC 10599 / NRRL Y-10934 / UCD 77-7)</name>
    <name type="common">Yeast</name>
    <name type="synonym">Tetrapisispora blattae</name>
    <dbReference type="NCBI Taxonomy" id="1071380"/>
    <lineage>
        <taxon>Eukaryota</taxon>
        <taxon>Fungi</taxon>
        <taxon>Dikarya</taxon>
        <taxon>Ascomycota</taxon>
        <taxon>Saccharomycotina</taxon>
        <taxon>Saccharomycetes</taxon>
        <taxon>Saccharomycetales</taxon>
        <taxon>Saccharomycetaceae</taxon>
        <taxon>Henningerozyma</taxon>
    </lineage>
</organism>
<dbReference type="HOGENOM" id="CLU_092647_3_1_1"/>
<dbReference type="InterPro" id="IPR013087">
    <property type="entry name" value="Znf_C2H2_type"/>
</dbReference>
<dbReference type="EMBL" id="HE806317">
    <property type="protein sequence ID" value="CCH59088.1"/>
    <property type="molecule type" value="Genomic_DNA"/>
</dbReference>
<dbReference type="OrthoDB" id="18440at2759"/>
<gene>
    <name evidence="2" type="primary">TBLA0B02460</name>
    <name evidence="2" type="ORF">TBLA_0B02460</name>
</gene>
<accession>I2GY86</accession>
<sequence length="139" mass="16409">MKRVRGPFEEEFNYSNEVRAKLLHKSHYVICDETPCDNLAIALELYPSHVEQLHTFICSACTANLHDERILELHLEEFHNPLNPPQPDLSNPIKGLRCYEPNCYCRFLNHSHRVHHLRVDHYYPSSFNFDIVYGNMSKK</sequence>
<dbReference type="InterPro" id="IPR039258">
    <property type="entry name" value="ZNF511"/>
</dbReference>
<keyword evidence="3" id="KW-1185">Reference proteome</keyword>
<evidence type="ECO:0000313" key="3">
    <source>
        <dbReference type="Proteomes" id="UP000002866"/>
    </source>
</evidence>
<evidence type="ECO:0000313" key="2">
    <source>
        <dbReference type="EMBL" id="CCH59088.1"/>
    </source>
</evidence>
<dbReference type="PANTHER" id="PTHR21354:SF0">
    <property type="entry name" value="ZINC FINGER PROTEIN 511"/>
    <property type="match status" value="1"/>
</dbReference>